<dbReference type="PANTHER" id="PTHR33021">
    <property type="entry name" value="BLUE COPPER PROTEIN"/>
    <property type="match status" value="1"/>
</dbReference>
<evidence type="ECO:0000256" key="3">
    <source>
        <dbReference type="SAM" id="SignalP"/>
    </source>
</evidence>
<evidence type="ECO:0000313" key="6">
    <source>
        <dbReference type="Proteomes" id="UP000275267"/>
    </source>
</evidence>
<sequence>MGLRLAVLLLAASASRPPAGYGVGDETGWAVPPGGAAGALNKWAARHRFLVGDVLDFKYGDDDSVLLVRPGDYERCSAARPLRRFADGRDGPGTRFALARPGLFYFISGAPARCEAGQRMAVRVVDAARRSSLASGAPTPAPAPAPGTQPSDDTPPSGHRRLSLAQKQLAAAAIGIGMHAYEHSSAISGRGKLIKRPWERMFGSEHDGTIQLQDFKYSKNDSVLLVRRGDYGGCRAASPVRRLAGGGTGTKFRLDRPGLFYFISGVPARCEAGQRMVVRVVDARDSLGAPTPAPAPAPGDDEPSDTPPSGERPIAVPFKLFVAAFIGFISGSFLAGFIVWLCMDCRHR</sequence>
<keyword evidence="2" id="KW-0812">Transmembrane</keyword>
<keyword evidence="2" id="KW-0472">Membrane</keyword>
<dbReference type="STRING" id="4540.A0A3L6TCK9"/>
<name>A0A3L6TCK9_PANMI</name>
<evidence type="ECO:0000256" key="2">
    <source>
        <dbReference type="SAM" id="Phobius"/>
    </source>
</evidence>
<keyword evidence="6" id="KW-1185">Reference proteome</keyword>
<dbReference type="Pfam" id="PF02298">
    <property type="entry name" value="Cu_bind_like"/>
    <property type="match status" value="2"/>
</dbReference>
<keyword evidence="2" id="KW-1133">Transmembrane helix</keyword>
<comment type="caution">
    <text evidence="5">The sequence shown here is derived from an EMBL/GenBank/DDBJ whole genome shotgun (WGS) entry which is preliminary data.</text>
</comment>
<evidence type="ECO:0000313" key="5">
    <source>
        <dbReference type="EMBL" id="RLN34576.1"/>
    </source>
</evidence>
<gene>
    <name evidence="5" type="ORF">C2845_PM03G00940</name>
</gene>
<dbReference type="SUPFAM" id="SSF49503">
    <property type="entry name" value="Cupredoxins"/>
    <property type="match status" value="2"/>
</dbReference>
<feature type="domain" description="Phytocyanin" evidence="4">
    <location>
        <begin position="19"/>
        <end position="126"/>
    </location>
</feature>
<dbReference type="PROSITE" id="PS51485">
    <property type="entry name" value="PHYTOCYANIN"/>
    <property type="match status" value="2"/>
</dbReference>
<dbReference type="GO" id="GO:0009055">
    <property type="term" value="F:electron transfer activity"/>
    <property type="evidence" value="ECO:0007669"/>
    <property type="project" value="InterPro"/>
</dbReference>
<dbReference type="GO" id="GO:0005886">
    <property type="term" value="C:plasma membrane"/>
    <property type="evidence" value="ECO:0007669"/>
    <property type="project" value="TreeGrafter"/>
</dbReference>
<reference evidence="6" key="1">
    <citation type="journal article" date="2019" name="Nat. Commun.">
        <title>The genome of broomcorn millet.</title>
        <authorList>
            <person name="Zou C."/>
            <person name="Miki D."/>
            <person name="Li D."/>
            <person name="Tang Q."/>
            <person name="Xiao L."/>
            <person name="Rajput S."/>
            <person name="Deng P."/>
            <person name="Jia W."/>
            <person name="Huang R."/>
            <person name="Zhang M."/>
            <person name="Sun Y."/>
            <person name="Hu J."/>
            <person name="Fu X."/>
            <person name="Schnable P.S."/>
            <person name="Li F."/>
            <person name="Zhang H."/>
            <person name="Feng B."/>
            <person name="Zhu X."/>
            <person name="Liu R."/>
            <person name="Schnable J.C."/>
            <person name="Zhu J.-K."/>
            <person name="Zhang H."/>
        </authorList>
    </citation>
    <scope>NUCLEOTIDE SEQUENCE [LARGE SCALE GENOMIC DNA]</scope>
</reference>
<feature type="transmembrane region" description="Helical" evidence="2">
    <location>
        <begin position="320"/>
        <end position="343"/>
    </location>
</feature>
<keyword evidence="3" id="KW-0732">Signal</keyword>
<evidence type="ECO:0000256" key="1">
    <source>
        <dbReference type="SAM" id="MobiDB-lite"/>
    </source>
</evidence>
<dbReference type="Gene3D" id="2.60.40.420">
    <property type="entry name" value="Cupredoxins - blue copper proteins"/>
    <property type="match status" value="2"/>
</dbReference>
<feature type="chain" id="PRO_5018338221" description="Phytocyanin domain-containing protein" evidence="3">
    <location>
        <begin position="23"/>
        <end position="348"/>
    </location>
</feature>
<protein>
    <recommendedName>
        <fullName evidence="4">Phytocyanin domain-containing protein</fullName>
    </recommendedName>
</protein>
<dbReference type="InterPro" id="IPR008972">
    <property type="entry name" value="Cupredoxin"/>
</dbReference>
<organism evidence="5 6">
    <name type="scientific">Panicum miliaceum</name>
    <name type="common">Proso millet</name>
    <name type="synonym">Broomcorn millet</name>
    <dbReference type="NCBI Taxonomy" id="4540"/>
    <lineage>
        <taxon>Eukaryota</taxon>
        <taxon>Viridiplantae</taxon>
        <taxon>Streptophyta</taxon>
        <taxon>Embryophyta</taxon>
        <taxon>Tracheophyta</taxon>
        <taxon>Spermatophyta</taxon>
        <taxon>Magnoliopsida</taxon>
        <taxon>Liliopsida</taxon>
        <taxon>Poales</taxon>
        <taxon>Poaceae</taxon>
        <taxon>PACMAD clade</taxon>
        <taxon>Panicoideae</taxon>
        <taxon>Panicodae</taxon>
        <taxon>Paniceae</taxon>
        <taxon>Panicinae</taxon>
        <taxon>Panicum</taxon>
        <taxon>Panicum sect. Panicum</taxon>
    </lineage>
</organism>
<dbReference type="AlphaFoldDB" id="A0A3L6TCK9"/>
<dbReference type="InterPro" id="IPR003245">
    <property type="entry name" value="Phytocyanin_dom"/>
</dbReference>
<proteinExistence type="predicted"/>
<feature type="region of interest" description="Disordered" evidence="1">
    <location>
        <begin position="288"/>
        <end position="310"/>
    </location>
</feature>
<dbReference type="Proteomes" id="UP000275267">
    <property type="component" value="Unassembled WGS sequence"/>
</dbReference>
<feature type="region of interest" description="Disordered" evidence="1">
    <location>
        <begin position="132"/>
        <end position="160"/>
    </location>
</feature>
<dbReference type="PANTHER" id="PTHR33021:SF269">
    <property type="entry name" value="PHYTOCYANIN DOMAIN-CONTAINING PROTEIN"/>
    <property type="match status" value="1"/>
</dbReference>
<dbReference type="EMBL" id="PQIB02000002">
    <property type="protein sequence ID" value="RLN34576.1"/>
    <property type="molecule type" value="Genomic_DNA"/>
</dbReference>
<dbReference type="InterPro" id="IPR039391">
    <property type="entry name" value="Phytocyanin-like"/>
</dbReference>
<accession>A0A3L6TCK9</accession>
<dbReference type="OrthoDB" id="684427at2759"/>
<feature type="domain" description="Phytocyanin" evidence="4">
    <location>
        <begin position="215"/>
        <end position="282"/>
    </location>
</feature>
<evidence type="ECO:0000259" key="4">
    <source>
        <dbReference type="PROSITE" id="PS51485"/>
    </source>
</evidence>
<feature type="signal peptide" evidence="3">
    <location>
        <begin position="1"/>
        <end position="22"/>
    </location>
</feature>